<evidence type="ECO:0000313" key="3">
    <source>
        <dbReference type="Proteomes" id="UP001162233"/>
    </source>
</evidence>
<dbReference type="GeneID" id="80541229"/>
<evidence type="ECO:0000313" key="2">
    <source>
        <dbReference type="EMBL" id="QED40543.1"/>
    </source>
</evidence>
<feature type="compositionally biased region" description="Basic and acidic residues" evidence="1">
    <location>
        <begin position="261"/>
        <end position="270"/>
    </location>
</feature>
<protein>
    <submittedName>
        <fullName evidence="2">IE-1</fullName>
    </submittedName>
</protein>
<reference evidence="2" key="1">
    <citation type="journal article" date="2019" name="Viruses">
        <title>A Novel Alphabaculovirus from the Soybean Looper, Chrysodeixis includens, that Produces Tetrahedral Occlusion Bodies and Encodes Two Copies of he65.</title>
        <authorList>
            <person name="Harrison R.L."/>
            <person name="Rowley D.L."/>
            <person name="Popham H.J.R."/>
        </authorList>
    </citation>
    <scope>NUCLEOTIDE SEQUENCE</scope>
    <source>
        <strain evidence="2">ChinNPV-1</strain>
    </source>
</reference>
<dbReference type="Proteomes" id="UP001162233">
    <property type="component" value="Segment"/>
</dbReference>
<dbReference type="KEGG" id="vg:80541229"/>
<feature type="region of interest" description="Disordered" evidence="1">
    <location>
        <begin position="261"/>
        <end position="349"/>
    </location>
</feature>
<feature type="compositionally biased region" description="Low complexity" evidence="1">
    <location>
        <begin position="162"/>
        <end position="172"/>
    </location>
</feature>
<name>A0A5B8YS53_9ABAC</name>
<feature type="compositionally biased region" description="Low complexity" evidence="1">
    <location>
        <begin position="105"/>
        <end position="121"/>
    </location>
</feature>
<feature type="compositionally biased region" description="Basic and acidic residues" evidence="1">
    <location>
        <begin position="185"/>
        <end position="195"/>
    </location>
</feature>
<organism evidence="2 3">
    <name type="scientific">Chrysodeixis includens nucleopolyhedrovirus</name>
    <dbReference type="NCBI Taxonomy" id="1207438"/>
    <lineage>
        <taxon>Viruses</taxon>
        <taxon>Viruses incertae sedis</taxon>
        <taxon>Naldaviricetes</taxon>
        <taxon>Lefavirales</taxon>
        <taxon>Baculoviridae</taxon>
        <taxon>Alphabaculovirus</taxon>
        <taxon>Alphabaculovirus chrincludentis</taxon>
        <taxon>Alphabaculovirus alterchrincludentis</taxon>
    </lineage>
</organism>
<sequence>MNTEYSVPKNFTSTYQPFPEDICQMINDAPDAENSLEDELQDLVHRSNNVLENNNNNLYGRSGKNFAMLETQKNSNINILHGTGGKNFAMLQSQKQDISCYSNDESQSSTKSYKTTSTTKSSRYEKSKQEIKSCTKRRRSRSRSVTPNKRSVTPVKSKKRPSSSSTASAASSGKYPIAVKRPRHPPKENVFTDKKAQKKYKKDMKKLQAANKTPQTPQTPHNTPHNTPYSNTIRSVQTPMRSEMPDLPYQESFYKHDQRVVETDNDKSDEGSSMFTEPCKLLKSKPENKPTQKKLVQSTISKSTFEQKDPKPQPKPQPQQDQRPVLKKQDNDDDSDSDTGNRKYIKSKDRYNIVKKSRGQYAKTKLNDVNVQKQQGMRQLYNFDSFNRYIDLPITNNSMFKNFLDENNFYMFIICEDVNAPLEKRLRPVCSYPDYKHVPYIVKYVNYVHSIHSEYEKYKHIDLYMHVVSIMRFRFLISHSLLVKTGIKMQATETAFVNRAPRLSKHTGQLTEFNEVKDAEFYNKLINIYHLDYLYSQGTSVLLLSALGETQAVPLISSISNMINDGSLFTLPLHFVETSSIRKKLNKQSIENETESSYVTAIIKISAKLKFNTKITVPDLNMGSDLKNIALYLRNWRPDVQKETRPGKNEILSYKYGSVARLFYDSNDKSVSKLFKIKKEPGSSEMIQQYLNACCKQIEVDNFILIDTPTEERVTIIKKGTQFFWITSDYKSIIVKDLITTFKKYEHYILKLALSNRKDLNNRHNGLIKLMTFYTSNLISKNNVFLLAGKFNCNCDNLVFN</sequence>
<feature type="compositionally biased region" description="Basic and acidic residues" evidence="1">
    <location>
        <begin position="122"/>
        <end position="133"/>
    </location>
</feature>
<proteinExistence type="predicted"/>
<dbReference type="EMBL" id="MK746083">
    <property type="protein sequence ID" value="QED40543.1"/>
    <property type="molecule type" value="Genomic_DNA"/>
</dbReference>
<evidence type="ECO:0000256" key="1">
    <source>
        <dbReference type="SAM" id="MobiDB-lite"/>
    </source>
</evidence>
<dbReference type="Pfam" id="PF03430">
    <property type="entry name" value="TATR"/>
    <property type="match status" value="1"/>
</dbReference>
<feature type="compositionally biased region" description="Polar residues" evidence="1">
    <location>
        <begin position="294"/>
        <end position="304"/>
    </location>
</feature>
<dbReference type="RefSeq" id="YP_010802459.1">
    <property type="nucleotide sequence ID" value="NC_077025.1"/>
</dbReference>
<accession>A0A5B8YS53</accession>
<dbReference type="InterPro" id="IPR005092">
    <property type="entry name" value="TATR"/>
</dbReference>
<keyword evidence="3" id="KW-1185">Reference proteome</keyword>
<feature type="compositionally biased region" description="Low complexity" evidence="1">
    <location>
        <begin position="213"/>
        <end position="228"/>
    </location>
</feature>
<feature type="region of interest" description="Disordered" evidence="1">
    <location>
        <begin position="102"/>
        <end position="233"/>
    </location>
</feature>